<evidence type="ECO:0000313" key="1">
    <source>
        <dbReference type="EMBL" id="RWS07954.1"/>
    </source>
</evidence>
<sequence>MKKEEKYNRTIPLLSENIKQAHFLTPDRIIALKDFGAVEFLPLSNSISNEERFSTIVVACNFLIVGITISGKLQVYDLRLETITNENDDKIRSMLSKTSTDKIIQKLTKELVVKYKQFPHKYRLFVWSKILKLPLNEESFKLILKAGATNAELNSTIIKHVRKEFMTIELRLESRMIKLLGCLLHWMPSLMRNVCNKIKTEAKKLYKSYLSRGIDYSAFISDLVETGFSKVFPTSEWLILWDNIVSQGPYFIESVVVAFNCICEEVLINNEAESLKTFFSTRNFVPAKKIIEKAHQISNAELSQPTYVIKSLSKHVYPTFN</sequence>
<dbReference type="AlphaFoldDB" id="A0A3S4QUJ7"/>
<reference evidence="1 3" key="1">
    <citation type="journal article" date="2018" name="Gigascience">
        <title>Genomes of trombidid mites reveal novel predicted allergens and laterally-transferred genes associated with secondary metabolism.</title>
        <authorList>
            <person name="Dong X."/>
            <person name="Chaisiri K."/>
            <person name="Xia D."/>
            <person name="Armstrong S.D."/>
            <person name="Fang Y."/>
            <person name="Donnelly M.J."/>
            <person name="Kadowaki T."/>
            <person name="McGarry J.W."/>
            <person name="Darby A.C."/>
            <person name="Makepeace B.L."/>
        </authorList>
    </citation>
    <scope>NUCLEOTIDE SEQUENCE [LARGE SCALE GENOMIC DNA]</scope>
    <source>
        <strain evidence="1">UoL-WK</strain>
    </source>
</reference>
<dbReference type="OrthoDB" id="6417311at2759"/>
<comment type="caution">
    <text evidence="1">The sequence shown here is derived from an EMBL/GenBank/DDBJ whole genome shotgun (WGS) entry which is preliminary data.</text>
</comment>
<proteinExistence type="predicted"/>
<protein>
    <submittedName>
        <fullName evidence="1">TBC1 domain family member 31-like protein</fullName>
    </submittedName>
</protein>
<evidence type="ECO:0000313" key="3">
    <source>
        <dbReference type="Proteomes" id="UP000285301"/>
    </source>
</evidence>
<gene>
    <name evidence="2" type="ORF">B4U79_18154</name>
    <name evidence="1" type="ORF">B4U79_18191</name>
</gene>
<evidence type="ECO:0000313" key="2">
    <source>
        <dbReference type="EMBL" id="RWS08701.1"/>
    </source>
</evidence>
<keyword evidence="3" id="KW-1185">Reference proteome</keyword>
<dbReference type="EMBL" id="NCKU01003211">
    <property type="protein sequence ID" value="RWS07954.1"/>
    <property type="molecule type" value="Genomic_DNA"/>
</dbReference>
<name>A0A3S4QUJ7_9ACAR</name>
<reference evidence="1" key="2">
    <citation type="submission" date="2018-11" db="EMBL/GenBank/DDBJ databases">
        <title>Trombidioid mite genomics.</title>
        <authorList>
            <person name="Dong X."/>
        </authorList>
    </citation>
    <scope>NUCLEOTIDE SEQUENCE</scope>
    <source>
        <strain evidence="1">UoL-WK</strain>
    </source>
</reference>
<accession>A0A3S4QUJ7</accession>
<dbReference type="InterPro" id="IPR035969">
    <property type="entry name" value="Rab-GAP_TBC_sf"/>
</dbReference>
<dbReference type="STRING" id="1965070.A0A3S4QUJ7"/>
<dbReference type="SUPFAM" id="SSF47923">
    <property type="entry name" value="Ypt/Rab-GAP domain of gyp1p"/>
    <property type="match status" value="1"/>
</dbReference>
<dbReference type="Gene3D" id="1.10.472.80">
    <property type="entry name" value="Ypt/Rab-GAP domain of gyp1p, domain 3"/>
    <property type="match status" value="1"/>
</dbReference>
<organism evidence="1 3">
    <name type="scientific">Dinothrombium tinctorium</name>
    <dbReference type="NCBI Taxonomy" id="1965070"/>
    <lineage>
        <taxon>Eukaryota</taxon>
        <taxon>Metazoa</taxon>
        <taxon>Ecdysozoa</taxon>
        <taxon>Arthropoda</taxon>
        <taxon>Chelicerata</taxon>
        <taxon>Arachnida</taxon>
        <taxon>Acari</taxon>
        <taxon>Acariformes</taxon>
        <taxon>Trombidiformes</taxon>
        <taxon>Prostigmata</taxon>
        <taxon>Anystina</taxon>
        <taxon>Parasitengona</taxon>
        <taxon>Trombidioidea</taxon>
        <taxon>Trombidiidae</taxon>
        <taxon>Dinothrombium</taxon>
    </lineage>
</organism>
<dbReference type="Proteomes" id="UP000285301">
    <property type="component" value="Unassembled WGS sequence"/>
</dbReference>
<dbReference type="EMBL" id="NCKU01002831">
    <property type="protein sequence ID" value="RWS08701.1"/>
    <property type="molecule type" value="Genomic_DNA"/>
</dbReference>